<dbReference type="EMBL" id="NKXO01000030">
    <property type="protein sequence ID" value="PKQ67832.1"/>
    <property type="molecule type" value="Genomic_DNA"/>
</dbReference>
<organism evidence="3 4">
    <name type="scientific">Raineya orbicola</name>
    <dbReference type="NCBI Taxonomy" id="2016530"/>
    <lineage>
        <taxon>Bacteria</taxon>
        <taxon>Pseudomonadati</taxon>
        <taxon>Bacteroidota</taxon>
        <taxon>Cytophagia</taxon>
        <taxon>Cytophagales</taxon>
        <taxon>Raineyaceae</taxon>
        <taxon>Raineya</taxon>
    </lineage>
</organism>
<dbReference type="AlphaFoldDB" id="A0A2N3IBW9"/>
<dbReference type="GO" id="GO:0032259">
    <property type="term" value="P:methylation"/>
    <property type="evidence" value="ECO:0007669"/>
    <property type="project" value="UniProtKB-KW"/>
</dbReference>
<sequence length="256" mass="30221">MKHLIRFFIRFVPRKYLQKFGIGALRVVSVFYRGNQVQCPISGKTYRKFLPYGRIKPRENALCPDSLSLERHRLLWLYLQRKTNFFQAPLKVLHIAPEICFLKKFEKLSNLQEYITADLESPWAKVKMDIHRMPFADDSFDVVFCNHVLEHVTDDLQALREIRRVLKRGGWAILQSPLDWNLPQTYEDKNITSPKEREKAFGQSDHLRLYGRDYAERIASVGFRVVVDDFVKTLSAEETKRYALDVNEMIFVAYKD</sequence>
<dbReference type="GO" id="GO:0008757">
    <property type="term" value="F:S-adenosylmethionine-dependent methyltransferase activity"/>
    <property type="evidence" value="ECO:0007669"/>
    <property type="project" value="InterPro"/>
</dbReference>
<dbReference type="CDD" id="cd02440">
    <property type="entry name" value="AdoMet_MTases"/>
    <property type="match status" value="1"/>
</dbReference>
<dbReference type="Pfam" id="PF08241">
    <property type="entry name" value="Methyltransf_11"/>
    <property type="match status" value="1"/>
</dbReference>
<evidence type="ECO:0000313" key="3">
    <source>
        <dbReference type="EMBL" id="PKQ67832.1"/>
    </source>
</evidence>
<dbReference type="InterPro" id="IPR013216">
    <property type="entry name" value="Methyltransf_11"/>
</dbReference>
<feature type="domain" description="Methyltransferase type 11" evidence="2">
    <location>
        <begin position="126"/>
        <end position="173"/>
    </location>
</feature>
<protein>
    <submittedName>
        <fullName evidence="3">Methyltransferase domain</fullName>
    </submittedName>
</protein>
<dbReference type="InterPro" id="IPR050447">
    <property type="entry name" value="Erg6_SMT_methyltransf"/>
</dbReference>
<dbReference type="RefSeq" id="WP_101359185.1">
    <property type="nucleotide sequence ID" value="NZ_NKXO01000030.1"/>
</dbReference>
<keyword evidence="3" id="KW-0489">Methyltransferase</keyword>
<reference evidence="3 4" key="1">
    <citation type="submission" date="2017-06" db="EMBL/GenBank/DDBJ databases">
        <title>Raineya orbicola gen. nov., sp. nov. a slightly thermophilic bacterium of the phylum Bacteroidetes and the description of Raineyaceae fam. nov.</title>
        <authorList>
            <person name="Albuquerque L."/>
            <person name="Polonia A.R.M."/>
            <person name="Barroso C."/>
            <person name="Froufe H.J.C."/>
            <person name="Lage O."/>
            <person name="Lobo-Da-Cunha A."/>
            <person name="Egas C."/>
            <person name="Da Costa M.S."/>
        </authorList>
    </citation>
    <scope>NUCLEOTIDE SEQUENCE [LARGE SCALE GENOMIC DNA]</scope>
    <source>
        <strain evidence="3 4">SPSPC-11</strain>
    </source>
</reference>
<dbReference type="PANTHER" id="PTHR44068">
    <property type="entry name" value="ZGC:194242"/>
    <property type="match status" value="1"/>
</dbReference>
<accession>A0A2N3IBW9</accession>
<dbReference type="InterPro" id="IPR029063">
    <property type="entry name" value="SAM-dependent_MTases_sf"/>
</dbReference>
<dbReference type="SUPFAM" id="SSF53335">
    <property type="entry name" value="S-adenosyl-L-methionine-dependent methyltransferases"/>
    <property type="match status" value="1"/>
</dbReference>
<evidence type="ECO:0000313" key="4">
    <source>
        <dbReference type="Proteomes" id="UP000233387"/>
    </source>
</evidence>
<gene>
    <name evidence="3" type="ORF">Rain11_1922</name>
</gene>
<dbReference type="Gene3D" id="3.40.50.150">
    <property type="entry name" value="Vaccinia Virus protein VP39"/>
    <property type="match status" value="1"/>
</dbReference>
<evidence type="ECO:0000256" key="1">
    <source>
        <dbReference type="ARBA" id="ARBA00022679"/>
    </source>
</evidence>
<dbReference type="Proteomes" id="UP000233387">
    <property type="component" value="Unassembled WGS sequence"/>
</dbReference>
<evidence type="ECO:0000259" key="2">
    <source>
        <dbReference type="Pfam" id="PF08241"/>
    </source>
</evidence>
<keyword evidence="1 3" id="KW-0808">Transferase</keyword>
<dbReference type="OrthoDB" id="3896938at2"/>
<comment type="caution">
    <text evidence="3">The sequence shown here is derived from an EMBL/GenBank/DDBJ whole genome shotgun (WGS) entry which is preliminary data.</text>
</comment>
<proteinExistence type="predicted"/>
<name>A0A2N3IBW9_9BACT</name>
<keyword evidence="4" id="KW-1185">Reference proteome</keyword>
<dbReference type="PANTHER" id="PTHR44068:SF11">
    <property type="entry name" value="GERANYL DIPHOSPHATE 2-C-METHYLTRANSFERASE"/>
    <property type="match status" value="1"/>
</dbReference>